<dbReference type="OrthoDB" id="4498420at2759"/>
<feature type="compositionally biased region" description="Polar residues" evidence="1">
    <location>
        <begin position="47"/>
        <end position="60"/>
    </location>
</feature>
<feature type="compositionally biased region" description="Basic and acidic residues" evidence="1">
    <location>
        <begin position="1"/>
        <end position="10"/>
    </location>
</feature>
<feature type="compositionally biased region" description="Low complexity" evidence="1">
    <location>
        <begin position="302"/>
        <end position="317"/>
    </location>
</feature>
<feature type="region of interest" description="Disordered" evidence="1">
    <location>
        <begin position="46"/>
        <end position="73"/>
    </location>
</feature>
<evidence type="ECO:0000256" key="1">
    <source>
        <dbReference type="SAM" id="MobiDB-lite"/>
    </source>
</evidence>
<evidence type="ECO:0000313" key="2">
    <source>
        <dbReference type="EMBL" id="KAJ5196485.1"/>
    </source>
</evidence>
<dbReference type="EMBL" id="JAPQKQ010000005">
    <property type="protein sequence ID" value="KAJ5196485.1"/>
    <property type="molecule type" value="Genomic_DNA"/>
</dbReference>
<keyword evidence="3" id="KW-1185">Reference proteome</keyword>
<feature type="region of interest" description="Disordered" evidence="1">
    <location>
        <begin position="1"/>
        <end position="29"/>
    </location>
</feature>
<gene>
    <name evidence="2" type="ORF">N7449_006964</name>
</gene>
<proteinExistence type="predicted"/>
<protein>
    <submittedName>
        <fullName evidence="2">Uncharacterized protein</fullName>
    </submittedName>
</protein>
<organism evidence="2 3">
    <name type="scientific">Penicillium cf. viridicatum</name>
    <dbReference type="NCBI Taxonomy" id="2972119"/>
    <lineage>
        <taxon>Eukaryota</taxon>
        <taxon>Fungi</taxon>
        <taxon>Dikarya</taxon>
        <taxon>Ascomycota</taxon>
        <taxon>Pezizomycotina</taxon>
        <taxon>Eurotiomycetes</taxon>
        <taxon>Eurotiomycetidae</taxon>
        <taxon>Eurotiales</taxon>
        <taxon>Aspergillaceae</taxon>
        <taxon>Penicillium</taxon>
    </lineage>
</organism>
<dbReference type="AlphaFoldDB" id="A0A9W9JKB8"/>
<feature type="region of interest" description="Disordered" evidence="1">
    <location>
        <begin position="89"/>
        <end position="130"/>
    </location>
</feature>
<reference evidence="2" key="1">
    <citation type="submission" date="2022-11" db="EMBL/GenBank/DDBJ databases">
        <authorList>
            <person name="Petersen C."/>
        </authorList>
    </citation>
    <scope>NUCLEOTIDE SEQUENCE</scope>
    <source>
        <strain evidence="2">IBT 20477</strain>
    </source>
</reference>
<feature type="region of interest" description="Disordered" evidence="1">
    <location>
        <begin position="418"/>
        <end position="447"/>
    </location>
</feature>
<feature type="compositionally biased region" description="Low complexity" evidence="1">
    <location>
        <begin position="425"/>
        <end position="445"/>
    </location>
</feature>
<feature type="region of interest" description="Disordered" evidence="1">
    <location>
        <begin position="245"/>
        <end position="281"/>
    </location>
</feature>
<reference evidence="2" key="2">
    <citation type="journal article" date="2023" name="IMA Fungus">
        <title>Comparative genomic study of the Penicillium genus elucidates a diverse pangenome and 15 lateral gene transfer events.</title>
        <authorList>
            <person name="Petersen C."/>
            <person name="Sorensen T."/>
            <person name="Nielsen M.R."/>
            <person name="Sondergaard T.E."/>
            <person name="Sorensen J.L."/>
            <person name="Fitzpatrick D.A."/>
            <person name="Frisvad J.C."/>
            <person name="Nielsen K.L."/>
        </authorList>
    </citation>
    <scope>NUCLEOTIDE SEQUENCE</scope>
    <source>
        <strain evidence="2">IBT 20477</strain>
    </source>
</reference>
<dbReference type="Proteomes" id="UP001150942">
    <property type="component" value="Unassembled WGS sequence"/>
</dbReference>
<name>A0A9W9JKB8_9EURO</name>
<feature type="compositionally biased region" description="Polar residues" evidence="1">
    <location>
        <begin position="256"/>
        <end position="265"/>
    </location>
</feature>
<accession>A0A9W9JKB8</accession>
<comment type="caution">
    <text evidence="2">The sequence shown here is derived from an EMBL/GenBank/DDBJ whole genome shotgun (WGS) entry which is preliminary data.</text>
</comment>
<sequence length="501" mass="55912">MTRIQPHEYSRPSYHHPSQNSFGTVPSGLRSEFSPVSQFVSVVVRNPPTTDNASESNQETRGGANLTGSDSREGDILENDLYYAPMPVGVAQHSEGDGSRLMSGSTTNRGTKRNNNDDDELDGESSRQHRRLTTKEEIALFEICNQNADTFGSRSNLCKWWISIAAEFKRTHEGRSYSWHSVRRKVEMVTRQRIKFLEDQRQRGSNAPGSTAEELMNPQWLAAVDAWLPTWQRWEEAENRRIAKRDELKKRRQPQPWRQNSNNGDQDPWRNLPGSSATSPTDVNAAMMSMLHQPVTNPIDDAALPATSPTPSPSITGPAPPAHFLRSPSTPVSVSTSLKLPPGFENMFSTPQLTSQVAPLPSISTPPVPQSDGRMVSDVLETLGKLNKHLDAASGGGIDTSAASPVISALVQAASEQPVLASPRQSQHPQVQRLLQQQQQQQPQHGLTHIQIEQMKEELRHEMQAQFRGELERERLAMEEKLDSVQRTQDLILEMLRQEPA</sequence>
<evidence type="ECO:0000313" key="3">
    <source>
        <dbReference type="Proteomes" id="UP001150942"/>
    </source>
</evidence>
<feature type="region of interest" description="Disordered" evidence="1">
    <location>
        <begin position="297"/>
        <end position="330"/>
    </location>
</feature>